<gene>
    <name evidence="2" type="ORF">YHS_10100</name>
</gene>
<dbReference type="InterPro" id="IPR009589">
    <property type="entry name" value="PH_YyaB-like"/>
</dbReference>
<dbReference type="Pfam" id="PF06713">
    <property type="entry name" value="bPH_4"/>
    <property type="match status" value="1"/>
</dbReference>
<dbReference type="GO" id="GO:0030153">
    <property type="term" value="P:bacteriocin immunity"/>
    <property type="evidence" value="ECO:0007669"/>
    <property type="project" value="InterPro"/>
</dbReference>
<feature type="domain" description="Uncharacterized protein YyaB-like PH" evidence="1">
    <location>
        <begin position="63"/>
        <end position="137"/>
    </location>
</feature>
<geneLocation type="plasmid" evidence="2">
    <name>pYHS2</name>
</geneLocation>
<sequence length="139" mass="16270">MFTFYSKIDNWLIIIFVMGSIALLMSPFIYHRHKHIPLVQSYFVLFFPTVFALVLMWLPVFKTSYQLTQMDLIIHSGFSNTVIPRNTIIDVKPSHRLIASPALSLDRLDISYQVKPNKIEHILVSPENKNDFIQHLNLR</sequence>
<proteinExistence type="predicted"/>
<keyword evidence="2" id="KW-0614">Plasmid</keyword>
<dbReference type="EMBL" id="CP024178">
    <property type="protein sequence ID" value="ATQ84284.1"/>
    <property type="molecule type" value="Genomic_DNA"/>
</dbReference>
<organism evidence="2">
    <name type="scientific">Faucicola osloensis</name>
    <name type="common">Moraxella osloensis</name>
    <dbReference type="NCBI Taxonomy" id="34062"/>
    <lineage>
        <taxon>Bacteria</taxon>
        <taxon>Pseudomonadati</taxon>
        <taxon>Pseudomonadota</taxon>
        <taxon>Gammaproteobacteria</taxon>
        <taxon>Moraxellales</taxon>
        <taxon>Moraxellaceae</taxon>
        <taxon>Faucicola</taxon>
    </lineage>
</organism>
<evidence type="ECO:0000313" key="2">
    <source>
        <dbReference type="EMBL" id="ATQ84284.1"/>
    </source>
</evidence>
<evidence type="ECO:0000259" key="1">
    <source>
        <dbReference type="Pfam" id="PF06713"/>
    </source>
</evidence>
<dbReference type="AlphaFoldDB" id="A0A2D2EAB2"/>
<accession>A0A2D2EAB2</accession>
<protein>
    <recommendedName>
        <fullName evidence="1">Uncharacterized protein YyaB-like PH domain-containing protein</fullName>
    </recommendedName>
</protein>
<name>A0A2D2EAB2_FAUOS</name>
<reference evidence="2" key="1">
    <citation type="submission" date="2017-10" db="EMBL/GenBank/DDBJ databases">
        <title>Complete Genome Sequence from Moraxella oslensis YHS isolated from human skin.</title>
        <authorList>
            <person name="Lee K."/>
            <person name="Lim J.Y."/>
            <person name="Hwang I."/>
        </authorList>
    </citation>
    <scope>NUCLEOTIDE SEQUENCE</scope>
    <source>
        <strain evidence="2">YHS</strain>
        <plasmid evidence="2">pYHS2</plasmid>
    </source>
</reference>